<accession>A0A1D9PBW9</accession>
<name>A0A1D9PBW9_9FLAO</name>
<sequence>MDFNKETQIAIAKVVSEKMPEMIEAQATEMVENIVSNIFRWGDTKDKIKKKIEESINVNLQEFDLIDYNALIAKVINDNLLEQVNLQPILDMTQDIIGFVKQKEITLQGIANMFIEASQEENSSDYSGEITFIVKERTEHNWCEIYADIEPDKEENKCSIKFIISTRDSRDGQIFSLKTKEKYFGEKQEEITPSKLVAMRGIEAKIFRLYSAQVKITNYDQEINNYWDRD</sequence>
<reference evidence="1 2" key="1">
    <citation type="submission" date="2016-10" db="EMBL/GenBank/DDBJ databases">
        <title>Complete Genome Sequence of Flavobacterium sp. PK15.</title>
        <authorList>
            <person name="Ekwe A."/>
            <person name="Kim S.B."/>
        </authorList>
    </citation>
    <scope>NUCLEOTIDE SEQUENCE [LARGE SCALE GENOMIC DNA]</scope>
    <source>
        <strain evidence="1 2">PK15</strain>
    </source>
</reference>
<dbReference type="EMBL" id="CP017774">
    <property type="protein sequence ID" value="AOZ99615.1"/>
    <property type="molecule type" value="Genomic_DNA"/>
</dbReference>
<dbReference type="Proteomes" id="UP000178198">
    <property type="component" value="Chromosome"/>
</dbReference>
<dbReference type="AlphaFoldDB" id="A0A1D9PBW9"/>
<dbReference type="KEGG" id="fcm:BIW12_09265"/>
<dbReference type="RefSeq" id="WP_071184864.1">
    <property type="nucleotide sequence ID" value="NZ_CP017774.1"/>
</dbReference>
<keyword evidence="2" id="KW-1185">Reference proteome</keyword>
<dbReference type="OrthoDB" id="1359313at2"/>
<evidence type="ECO:0000313" key="2">
    <source>
        <dbReference type="Proteomes" id="UP000178198"/>
    </source>
</evidence>
<organism evidence="1 2">
    <name type="scientific">Flavobacterium commune</name>
    <dbReference type="NCBI Taxonomy" id="1306519"/>
    <lineage>
        <taxon>Bacteria</taxon>
        <taxon>Pseudomonadati</taxon>
        <taxon>Bacteroidota</taxon>
        <taxon>Flavobacteriia</taxon>
        <taxon>Flavobacteriales</taxon>
        <taxon>Flavobacteriaceae</taxon>
        <taxon>Flavobacterium</taxon>
    </lineage>
</organism>
<evidence type="ECO:0000313" key="1">
    <source>
        <dbReference type="EMBL" id="AOZ99615.1"/>
    </source>
</evidence>
<proteinExistence type="predicted"/>
<protein>
    <submittedName>
        <fullName evidence="1">Uncharacterized protein</fullName>
    </submittedName>
</protein>
<gene>
    <name evidence="1" type="ORF">BIW12_09265</name>
</gene>
<dbReference type="STRING" id="1306519.BIW12_09265"/>